<dbReference type="Gene3D" id="3.30.70.1070">
    <property type="entry name" value="Sporulation related repeat"/>
    <property type="match status" value="1"/>
</dbReference>
<dbReference type="Gene3D" id="2.40.40.10">
    <property type="entry name" value="RlpA-like domain"/>
    <property type="match status" value="1"/>
</dbReference>
<evidence type="ECO:0000259" key="6">
    <source>
        <dbReference type="PROSITE" id="PS51724"/>
    </source>
</evidence>
<dbReference type="PANTHER" id="PTHR34183:SF1">
    <property type="entry name" value="ENDOLYTIC PEPTIDOGLYCAN TRANSGLYCOSYLASE RLPA"/>
    <property type="match status" value="1"/>
</dbReference>
<dbReference type="Proteomes" id="UP000295765">
    <property type="component" value="Unassembled WGS sequence"/>
</dbReference>
<keyword evidence="7" id="KW-0449">Lipoprotein</keyword>
<keyword evidence="1" id="KW-0732">Signal</keyword>
<dbReference type="AlphaFoldDB" id="A0A4R2KY48"/>
<dbReference type="GO" id="GO:0071555">
    <property type="term" value="P:cell wall organization"/>
    <property type="evidence" value="ECO:0007669"/>
    <property type="project" value="UniProtKB-KW"/>
</dbReference>
<dbReference type="PROSITE" id="PS51724">
    <property type="entry name" value="SPOR"/>
    <property type="match status" value="1"/>
</dbReference>
<dbReference type="PANTHER" id="PTHR34183">
    <property type="entry name" value="ENDOLYTIC PEPTIDOGLYCAN TRANSGLYCOSYLASE RLPA"/>
    <property type="match status" value="1"/>
</dbReference>
<sequence length="318" mass="33116">MQLLLTGGCALLAVACSSTGDKTANLRVEAPSKSGNPLNYEVFGKRYAILGTSEGYRERGIASWYGDDFHGKRTSSGAPFDMYSISAAHKTLPIPTWVKVTHLANGKSLVLRINDRGPFVGDRVIDLSYAAAKELGMTSKGTGEVLIEAIPPYQTLADAGRRPRPAGATGATLVASASPAPTPLPAAALPLEPVSSASVVVAAATPPEPPPVATPVVAAPAAVPARTLAAAAPRAASPLPPTNGGVFLQIGAFSDRRNAENLRLRVRPQFAQGIYLDDSRGDGLTRVKMGPFLSPIDAERAIARVDTLGLGHPRMVID</sequence>
<dbReference type="NCBIfam" id="TIGR00413">
    <property type="entry name" value="rlpA"/>
    <property type="match status" value="1"/>
</dbReference>
<dbReference type="SUPFAM" id="SSF110997">
    <property type="entry name" value="Sporulation related repeat"/>
    <property type="match status" value="1"/>
</dbReference>
<dbReference type="InterPro" id="IPR012997">
    <property type="entry name" value="RplA"/>
</dbReference>
<dbReference type="EMBL" id="SLWY01000022">
    <property type="protein sequence ID" value="TCO78883.1"/>
    <property type="molecule type" value="Genomic_DNA"/>
</dbReference>
<evidence type="ECO:0000313" key="8">
    <source>
        <dbReference type="Proteomes" id="UP000295765"/>
    </source>
</evidence>
<comment type="similarity">
    <text evidence="4 5">Belongs to the RlpA family.</text>
</comment>
<dbReference type="InterPro" id="IPR036680">
    <property type="entry name" value="SPOR-like_sf"/>
</dbReference>
<keyword evidence="3 4" id="KW-0961">Cell wall biogenesis/degradation</keyword>
<accession>A0A4R2KY48</accession>
<dbReference type="GO" id="GO:0008932">
    <property type="term" value="F:lytic endotransglycosylase activity"/>
    <property type="evidence" value="ECO:0007669"/>
    <property type="project" value="UniProtKB-UniRule"/>
</dbReference>
<evidence type="ECO:0000256" key="5">
    <source>
        <dbReference type="RuleBase" id="RU003495"/>
    </source>
</evidence>
<dbReference type="RefSeq" id="WP_243662717.1">
    <property type="nucleotide sequence ID" value="NZ_SLWY01000022.1"/>
</dbReference>
<evidence type="ECO:0000313" key="7">
    <source>
        <dbReference type="EMBL" id="TCO78883.1"/>
    </source>
</evidence>
<keyword evidence="2 4" id="KW-0456">Lyase</keyword>
<evidence type="ECO:0000256" key="1">
    <source>
        <dbReference type="ARBA" id="ARBA00022729"/>
    </source>
</evidence>
<dbReference type="GO" id="GO:0000270">
    <property type="term" value="P:peptidoglycan metabolic process"/>
    <property type="evidence" value="ECO:0007669"/>
    <property type="project" value="UniProtKB-UniRule"/>
</dbReference>
<dbReference type="InterPro" id="IPR007730">
    <property type="entry name" value="SPOR-like_dom"/>
</dbReference>
<dbReference type="InterPro" id="IPR036908">
    <property type="entry name" value="RlpA-like_sf"/>
</dbReference>
<evidence type="ECO:0000256" key="3">
    <source>
        <dbReference type="ARBA" id="ARBA00023316"/>
    </source>
</evidence>
<evidence type="ECO:0000256" key="4">
    <source>
        <dbReference type="HAMAP-Rule" id="MF_02071"/>
    </source>
</evidence>
<keyword evidence="8" id="KW-1185">Reference proteome</keyword>
<dbReference type="EC" id="4.2.2.-" evidence="4"/>
<comment type="function">
    <text evidence="4">Lytic transglycosylase with a strong preference for naked glycan strands that lack stem peptides.</text>
</comment>
<reference evidence="7 8" key="1">
    <citation type="submission" date="2019-03" db="EMBL/GenBank/DDBJ databases">
        <title>Genomic Encyclopedia of Type Strains, Phase IV (KMG-IV): sequencing the most valuable type-strain genomes for metagenomic binning, comparative biology and taxonomic classification.</title>
        <authorList>
            <person name="Goeker M."/>
        </authorList>
    </citation>
    <scope>NUCLEOTIDE SEQUENCE [LARGE SCALE GENOMIC DNA]</scope>
    <source>
        <strain evidence="7 8">DSM 25287</strain>
    </source>
</reference>
<dbReference type="GO" id="GO:0042834">
    <property type="term" value="F:peptidoglycan binding"/>
    <property type="evidence" value="ECO:0007669"/>
    <property type="project" value="InterPro"/>
</dbReference>
<gene>
    <name evidence="4" type="primary">rlpA</name>
    <name evidence="7" type="ORF">EV699_12251</name>
</gene>
<protein>
    <recommendedName>
        <fullName evidence="4">Endolytic peptidoglycan transglycosylase RlpA</fullName>
        <ecNumber evidence="4">4.2.2.-</ecNumber>
    </recommendedName>
</protein>
<organism evidence="7 8">
    <name type="scientific">Plasticicumulans lactativorans</name>
    <dbReference type="NCBI Taxonomy" id="1133106"/>
    <lineage>
        <taxon>Bacteria</taxon>
        <taxon>Pseudomonadati</taxon>
        <taxon>Pseudomonadota</taxon>
        <taxon>Gammaproteobacteria</taxon>
        <taxon>Candidatus Competibacteraceae</taxon>
        <taxon>Plasticicumulans</taxon>
    </lineage>
</organism>
<dbReference type="HAMAP" id="MF_02071">
    <property type="entry name" value="RlpA"/>
    <property type="match status" value="1"/>
</dbReference>
<dbReference type="SUPFAM" id="SSF50685">
    <property type="entry name" value="Barwin-like endoglucanases"/>
    <property type="match status" value="1"/>
</dbReference>
<name>A0A4R2KY48_9GAMM</name>
<dbReference type="InterPro" id="IPR034718">
    <property type="entry name" value="RlpA"/>
</dbReference>
<dbReference type="Pfam" id="PF03330">
    <property type="entry name" value="DPBB_1"/>
    <property type="match status" value="1"/>
</dbReference>
<evidence type="ECO:0000256" key="2">
    <source>
        <dbReference type="ARBA" id="ARBA00023239"/>
    </source>
</evidence>
<proteinExistence type="inferred from homology"/>
<dbReference type="CDD" id="cd22268">
    <property type="entry name" value="DPBB_RlpA-like"/>
    <property type="match status" value="1"/>
</dbReference>
<feature type="domain" description="SPOR" evidence="6">
    <location>
        <begin position="240"/>
        <end position="318"/>
    </location>
</feature>
<dbReference type="InterPro" id="IPR009009">
    <property type="entry name" value="RlpA-like_DPBB"/>
</dbReference>
<dbReference type="Pfam" id="PF05036">
    <property type="entry name" value="SPOR"/>
    <property type="match status" value="1"/>
</dbReference>
<comment type="caution">
    <text evidence="7">The sequence shown here is derived from an EMBL/GenBank/DDBJ whole genome shotgun (WGS) entry which is preliminary data.</text>
</comment>